<feature type="transmembrane region" description="Helical" evidence="6">
    <location>
        <begin position="346"/>
        <end position="369"/>
    </location>
</feature>
<keyword evidence="2" id="KW-1003">Cell membrane</keyword>
<dbReference type="CDD" id="cd12082">
    <property type="entry name" value="MATE_like"/>
    <property type="match status" value="1"/>
</dbReference>
<feature type="transmembrane region" description="Helical" evidence="6">
    <location>
        <begin position="93"/>
        <end position="118"/>
    </location>
</feature>
<feature type="transmembrane region" description="Helical" evidence="6">
    <location>
        <begin position="21"/>
        <end position="40"/>
    </location>
</feature>
<dbReference type="Pfam" id="PF01554">
    <property type="entry name" value="MatE"/>
    <property type="match status" value="1"/>
</dbReference>
<dbReference type="EMBL" id="JAWLKI010000039">
    <property type="protein sequence ID" value="MDV6309976.1"/>
    <property type="molecule type" value="Genomic_DNA"/>
</dbReference>
<keyword evidence="4 6" id="KW-1133">Transmembrane helix</keyword>
<dbReference type="Proteomes" id="UP001185779">
    <property type="component" value="Unassembled WGS sequence"/>
</dbReference>
<keyword evidence="3 6" id="KW-0812">Transmembrane</keyword>
<protein>
    <submittedName>
        <fullName evidence="7">MATE family efflux transporter</fullName>
    </submittedName>
</protein>
<sequence length="444" mass="46242">MTTSESVREADSPNARTWISTFVAYGFSQGIVAVGAFVRIPLIVNAIGSSGYGRLVAVTVAWQCIAMLLEGISQASRAVSAERGLNREQTQRLFRRISLLEAGLVLVTVAMPALLVVFCVSDSEVANGTAMSVFAVALVASSTLPFAASKGYLESRYRTGWANLAMSSTTIVGVPILVLGLSVSQTLPTAALCTALGNAAPYVVCWLLARRVEDPASLGKQHESTSFGEVRQITVSMTIFGAGSLLAYGLDPLAVAVLQGAEAAAEYGLASRIFMVAMFLPMGLGGLVTARVARSRAAGTMEATRLWVTRTSLLLTCVGAVLAIVGVIAAGPISSLLSHDEIHPQLSLFVALAVYSLLTTASLPLVCAFTSQVGARIRSRVALGAGALNVLLTFVLCAVTGTAGAVWASVIANSGMILALLFVAVKLPRLVFGRTDLESLVDGE</sequence>
<evidence type="ECO:0000313" key="8">
    <source>
        <dbReference type="Proteomes" id="UP001185779"/>
    </source>
</evidence>
<proteinExistence type="predicted"/>
<evidence type="ECO:0000256" key="2">
    <source>
        <dbReference type="ARBA" id="ARBA00022475"/>
    </source>
</evidence>
<dbReference type="InterPro" id="IPR002528">
    <property type="entry name" value="MATE_fam"/>
</dbReference>
<evidence type="ECO:0000256" key="5">
    <source>
        <dbReference type="ARBA" id="ARBA00023136"/>
    </source>
</evidence>
<evidence type="ECO:0000256" key="4">
    <source>
        <dbReference type="ARBA" id="ARBA00022989"/>
    </source>
</evidence>
<feature type="transmembrane region" description="Helical" evidence="6">
    <location>
        <begin position="230"/>
        <end position="250"/>
    </location>
</feature>
<evidence type="ECO:0000256" key="3">
    <source>
        <dbReference type="ARBA" id="ARBA00022692"/>
    </source>
</evidence>
<feature type="transmembrane region" description="Helical" evidence="6">
    <location>
        <begin position="160"/>
        <end position="183"/>
    </location>
</feature>
<dbReference type="InterPro" id="IPR050833">
    <property type="entry name" value="Poly_Biosynth_Transport"/>
</dbReference>
<comment type="caution">
    <text evidence="7">The sequence shown here is derived from an EMBL/GenBank/DDBJ whole genome shotgun (WGS) entry which is preliminary data.</text>
</comment>
<dbReference type="RefSeq" id="WP_317505668.1">
    <property type="nucleotide sequence ID" value="NZ_JAWLKI010000039.1"/>
</dbReference>
<feature type="transmembrane region" description="Helical" evidence="6">
    <location>
        <begin position="407"/>
        <end position="425"/>
    </location>
</feature>
<gene>
    <name evidence="7" type="ORF">R3P94_22185</name>
</gene>
<feature type="transmembrane region" description="Helical" evidence="6">
    <location>
        <begin position="52"/>
        <end position="72"/>
    </location>
</feature>
<organism evidence="7 8">
    <name type="scientific">Gordonia amicalis</name>
    <dbReference type="NCBI Taxonomy" id="89053"/>
    <lineage>
        <taxon>Bacteria</taxon>
        <taxon>Bacillati</taxon>
        <taxon>Actinomycetota</taxon>
        <taxon>Actinomycetes</taxon>
        <taxon>Mycobacteriales</taxon>
        <taxon>Gordoniaceae</taxon>
        <taxon>Gordonia</taxon>
    </lineage>
</organism>
<feature type="transmembrane region" description="Helical" evidence="6">
    <location>
        <begin position="313"/>
        <end position="334"/>
    </location>
</feature>
<keyword evidence="5 6" id="KW-0472">Membrane</keyword>
<feature type="transmembrane region" description="Helical" evidence="6">
    <location>
        <begin position="270"/>
        <end position="293"/>
    </location>
</feature>
<feature type="transmembrane region" description="Helical" evidence="6">
    <location>
        <begin position="130"/>
        <end position="148"/>
    </location>
</feature>
<accession>A0ABU4DLS5</accession>
<feature type="transmembrane region" description="Helical" evidence="6">
    <location>
        <begin position="189"/>
        <end position="209"/>
    </location>
</feature>
<keyword evidence="8" id="KW-1185">Reference proteome</keyword>
<dbReference type="PANTHER" id="PTHR30250">
    <property type="entry name" value="PST FAMILY PREDICTED COLANIC ACID TRANSPORTER"/>
    <property type="match status" value="1"/>
</dbReference>
<feature type="transmembrane region" description="Helical" evidence="6">
    <location>
        <begin position="381"/>
        <end position="401"/>
    </location>
</feature>
<evidence type="ECO:0000313" key="7">
    <source>
        <dbReference type="EMBL" id="MDV6309976.1"/>
    </source>
</evidence>
<evidence type="ECO:0000256" key="1">
    <source>
        <dbReference type="ARBA" id="ARBA00004651"/>
    </source>
</evidence>
<evidence type="ECO:0000256" key="6">
    <source>
        <dbReference type="SAM" id="Phobius"/>
    </source>
</evidence>
<dbReference type="PANTHER" id="PTHR30250:SF11">
    <property type="entry name" value="O-ANTIGEN TRANSPORTER-RELATED"/>
    <property type="match status" value="1"/>
</dbReference>
<reference evidence="7 8" key="1">
    <citation type="submission" date="2023-10" db="EMBL/GenBank/DDBJ databases">
        <title>Development of a sustainable strategy for remediation of hydrocarbon-contaminated territories based on the waste exchange concept.</title>
        <authorList>
            <person name="Krivoruchko A."/>
        </authorList>
    </citation>
    <scope>NUCLEOTIDE SEQUENCE [LARGE SCALE GENOMIC DNA]</scope>
    <source>
        <strain evidence="7 8">IEGM 1266</strain>
    </source>
</reference>
<name>A0ABU4DLS5_9ACTN</name>
<comment type="subcellular location">
    <subcellularLocation>
        <location evidence="1">Cell membrane</location>
        <topology evidence="1">Multi-pass membrane protein</topology>
    </subcellularLocation>
</comment>